<reference evidence="2" key="2">
    <citation type="journal article" date="2018" name="Mol. Plant Microbe Interact.">
        <title>Genome sequence resources for the wheat stripe rust pathogen (Puccinia striiformis f. sp. tritici) and the barley stripe rust pathogen (Puccinia striiformis f. sp. hordei).</title>
        <authorList>
            <person name="Xia C."/>
            <person name="Wang M."/>
            <person name="Yin C."/>
            <person name="Cornejo O.E."/>
            <person name="Hulbert S.H."/>
            <person name="Chen X."/>
        </authorList>
    </citation>
    <scope>NUCLEOTIDE SEQUENCE [LARGE SCALE GENOMIC DNA]</scope>
    <source>
        <strain evidence="2">93-210</strain>
    </source>
</reference>
<protein>
    <submittedName>
        <fullName evidence="1">Uncharacterized protein</fullName>
    </submittedName>
</protein>
<dbReference type="Proteomes" id="UP001060170">
    <property type="component" value="Chromosome 2"/>
</dbReference>
<organism evidence="1 2">
    <name type="scientific">Puccinia striiformis f. sp. tritici</name>
    <dbReference type="NCBI Taxonomy" id="168172"/>
    <lineage>
        <taxon>Eukaryota</taxon>
        <taxon>Fungi</taxon>
        <taxon>Dikarya</taxon>
        <taxon>Basidiomycota</taxon>
        <taxon>Pucciniomycotina</taxon>
        <taxon>Pucciniomycetes</taxon>
        <taxon>Pucciniales</taxon>
        <taxon>Pucciniaceae</taxon>
        <taxon>Puccinia</taxon>
    </lineage>
</organism>
<sequence length="127" mass="13948">MGFLTSLILTLSVATALVDVANGRHADKDKDTTFSCNSWAPNGYCVTTRLPDQHGLLRIKRMLKANRVGGNDSLDMNCIDIKSQFAYCCPGNSLHWLDSEHTRTDSDVEGLCEEKEAISPPSTSDEL</sequence>
<proteinExistence type="predicted"/>
<accession>A0ACC0EWR1</accession>
<gene>
    <name evidence="1" type="ORF">MJO28_002200</name>
</gene>
<evidence type="ECO:0000313" key="2">
    <source>
        <dbReference type="Proteomes" id="UP001060170"/>
    </source>
</evidence>
<keyword evidence="2" id="KW-1185">Reference proteome</keyword>
<name>A0ACC0EWR1_9BASI</name>
<evidence type="ECO:0000313" key="1">
    <source>
        <dbReference type="EMBL" id="KAI7961711.1"/>
    </source>
</evidence>
<dbReference type="EMBL" id="CM045866">
    <property type="protein sequence ID" value="KAI7961711.1"/>
    <property type="molecule type" value="Genomic_DNA"/>
</dbReference>
<reference evidence="2" key="1">
    <citation type="journal article" date="2018" name="BMC Genomics">
        <title>Genomic insights into host adaptation between the wheat stripe rust pathogen (Puccinia striiformis f. sp. tritici) and the barley stripe rust pathogen (Puccinia striiformis f. sp. hordei).</title>
        <authorList>
            <person name="Xia C."/>
            <person name="Wang M."/>
            <person name="Yin C."/>
            <person name="Cornejo O.E."/>
            <person name="Hulbert S.H."/>
            <person name="Chen X."/>
        </authorList>
    </citation>
    <scope>NUCLEOTIDE SEQUENCE [LARGE SCALE GENOMIC DNA]</scope>
    <source>
        <strain evidence="2">93-210</strain>
    </source>
</reference>
<comment type="caution">
    <text evidence="1">The sequence shown here is derived from an EMBL/GenBank/DDBJ whole genome shotgun (WGS) entry which is preliminary data.</text>
</comment>
<reference evidence="1 2" key="3">
    <citation type="journal article" date="2022" name="Microbiol. Spectr.">
        <title>Folding features and dynamics of 3D genome architecture in plant fungal pathogens.</title>
        <authorList>
            <person name="Xia C."/>
        </authorList>
    </citation>
    <scope>NUCLEOTIDE SEQUENCE [LARGE SCALE GENOMIC DNA]</scope>
    <source>
        <strain evidence="1 2">93-210</strain>
    </source>
</reference>